<dbReference type="Proteomes" id="UP000021053">
    <property type="component" value="Unassembled WGS sequence"/>
</dbReference>
<evidence type="ECO:0000256" key="1">
    <source>
        <dbReference type="ARBA" id="ARBA00005820"/>
    </source>
</evidence>
<sequence length="958" mass="101806">MRLVGAAGEHAVSGAKGRAVLAALGLRVNHVVPVDQLIDDLWADSPPATARNTVQVYVSAVRRGLEAAGSALRLDRLPAGYRLAGRREQIDWHLFETLSVQARRWTRDGDQPTAAELLRRALALWDGTPLADVGAGPLHDLFVPRMESARVSALSDRLAADLALGRGGLVGELTMLVRAHPLDERFASQLMHALHQDGRRAQALAVYRETRDRLVEELGVEPGERLRRMHAAVLADDRGLRPEPRDQPGVLGATWSGEFVGRHAELTELVALLARPGLVTLTGPPGVGKSRLAAEVVTRARAVRVVVVRLEGTATGGELVAKVADAVRATDTPIVDRLLGQSVLLVLDNCEHLAEACAQLVDQLLAGADDLRVLATSTVPLRVPGESVHRLAPLTLPGEVAGAADALANDAVALFCARARAVRPSFELSDAIAPAVAEICRAVDGLPLALELASARTAVLSPADIATRLADQLRVLRPVGGATGGRHGSLAAALAAAVDRLTPAERVLFARLAVFADTFPLAAAEAVGGPEALDVVHRLVDASLVVADVTGPETRFRMLESVRQYGRSLLDPADALDRRDEYLARLAADAVAEQSGPDRLRWQRRLDAARPDLLSALDRTLRGGRLELGLPMIADLRWWWSNSPRAGLEWYRLALRAASSGTVPAELLLRVQLTAAVVASYVTLPEAMEYAAAASVTATRLDDRPGMVRAAQHVSDIALELGDLETARRTGELAWRLAGESGDSFAIGRCGLSVAYNHFADAALDDAERWADEAAAVFARDEDEAGQADARLLVGEILLERGDLDRAEPVLSRVLATFRRHESFEQAARAAVLLAAVVGRDGRHSDAADLVREAFDRHGAIAHPWAVAHDLEVVAAEVAAGVARGGAGEARRAATLLGAAGAVRADAGLVPLPRDRRVRAEVEARSRTVLGDRAYRAAALAGAALDLPGAINLARAVD</sequence>
<feature type="domain" description="OmpR/PhoB-type" evidence="4">
    <location>
        <begin position="1"/>
        <end position="85"/>
    </location>
</feature>
<dbReference type="Pfam" id="PF00486">
    <property type="entry name" value="Trans_reg_C"/>
    <property type="match status" value="1"/>
</dbReference>
<dbReference type="PROSITE" id="PS51755">
    <property type="entry name" value="OMPR_PHOB"/>
    <property type="match status" value="1"/>
</dbReference>
<dbReference type="SMART" id="SM00862">
    <property type="entry name" value="Trans_reg_C"/>
    <property type="match status" value="1"/>
</dbReference>
<dbReference type="InterPro" id="IPR036388">
    <property type="entry name" value="WH-like_DNA-bd_sf"/>
</dbReference>
<dbReference type="CDD" id="cd15831">
    <property type="entry name" value="BTAD"/>
    <property type="match status" value="1"/>
</dbReference>
<dbReference type="GO" id="GO:0006355">
    <property type="term" value="P:regulation of DNA-templated transcription"/>
    <property type="evidence" value="ECO:0007669"/>
    <property type="project" value="InterPro"/>
</dbReference>
<feature type="DNA-binding region" description="OmpR/PhoB-type" evidence="3">
    <location>
        <begin position="1"/>
        <end position="85"/>
    </location>
</feature>
<dbReference type="InterPro" id="IPR005158">
    <property type="entry name" value="BTAD"/>
</dbReference>
<gene>
    <name evidence="5" type="ORF">CryarDRAFT_4027</name>
</gene>
<evidence type="ECO:0000259" key="4">
    <source>
        <dbReference type="PROSITE" id="PS51755"/>
    </source>
</evidence>
<dbReference type="SUPFAM" id="SSF48452">
    <property type="entry name" value="TPR-like"/>
    <property type="match status" value="2"/>
</dbReference>
<dbReference type="SMART" id="SM01043">
    <property type="entry name" value="BTAD"/>
    <property type="match status" value="1"/>
</dbReference>
<evidence type="ECO:0000256" key="2">
    <source>
        <dbReference type="ARBA" id="ARBA00023125"/>
    </source>
</evidence>
<dbReference type="GO" id="GO:0003677">
    <property type="term" value="F:DNA binding"/>
    <property type="evidence" value="ECO:0007669"/>
    <property type="project" value="UniProtKB-UniRule"/>
</dbReference>
<dbReference type="InterPro" id="IPR027417">
    <property type="entry name" value="P-loop_NTPase"/>
</dbReference>
<dbReference type="SUPFAM" id="SSF46894">
    <property type="entry name" value="C-terminal effector domain of the bipartite response regulators"/>
    <property type="match status" value="1"/>
</dbReference>
<keyword evidence="6" id="KW-1185">Reference proteome</keyword>
<evidence type="ECO:0000313" key="5">
    <source>
        <dbReference type="EMBL" id="EXG82826.1"/>
    </source>
</evidence>
<comment type="caution">
    <text evidence="5">The sequence shown here is derived from an EMBL/GenBank/DDBJ whole genome shotgun (WGS) entry which is preliminary data.</text>
</comment>
<evidence type="ECO:0000256" key="3">
    <source>
        <dbReference type="PROSITE-ProRule" id="PRU01091"/>
    </source>
</evidence>
<dbReference type="PATRIC" id="fig|927661.3.peg.4000"/>
<dbReference type="AlphaFoldDB" id="A0A011ALM6"/>
<protein>
    <submittedName>
        <fullName evidence="5">Putative ATPase</fullName>
    </submittedName>
</protein>
<dbReference type="InterPro" id="IPR001867">
    <property type="entry name" value="OmpR/PhoB-type_DNA-bd"/>
</dbReference>
<dbReference type="Pfam" id="PF25872">
    <property type="entry name" value="HTH_77"/>
    <property type="match status" value="1"/>
</dbReference>
<dbReference type="InterPro" id="IPR011990">
    <property type="entry name" value="TPR-like_helical_dom_sf"/>
</dbReference>
<dbReference type="Gene3D" id="1.25.40.10">
    <property type="entry name" value="Tetratricopeptide repeat domain"/>
    <property type="match status" value="2"/>
</dbReference>
<organism evidence="5 6">
    <name type="scientific">Cryptosporangium arvum DSM 44712</name>
    <dbReference type="NCBI Taxonomy" id="927661"/>
    <lineage>
        <taxon>Bacteria</taxon>
        <taxon>Bacillati</taxon>
        <taxon>Actinomycetota</taxon>
        <taxon>Actinomycetes</taxon>
        <taxon>Cryptosporangiales</taxon>
        <taxon>Cryptosporangiaceae</taxon>
        <taxon>Cryptosporangium</taxon>
    </lineage>
</organism>
<proteinExistence type="inferred from homology"/>
<dbReference type="Gene3D" id="1.10.10.10">
    <property type="entry name" value="Winged helix-like DNA-binding domain superfamily/Winged helix DNA-binding domain"/>
    <property type="match status" value="1"/>
</dbReference>
<dbReference type="GO" id="GO:0000160">
    <property type="term" value="P:phosphorelay signal transduction system"/>
    <property type="evidence" value="ECO:0007669"/>
    <property type="project" value="InterPro"/>
</dbReference>
<accession>A0A011ALM6</accession>
<dbReference type="EMBL" id="JFBT01000001">
    <property type="protein sequence ID" value="EXG82826.1"/>
    <property type="molecule type" value="Genomic_DNA"/>
</dbReference>
<dbReference type="PRINTS" id="PR00364">
    <property type="entry name" value="DISEASERSIST"/>
</dbReference>
<reference evidence="5 6" key="1">
    <citation type="submission" date="2013-07" db="EMBL/GenBank/DDBJ databases">
        <authorList>
            <consortium name="DOE Joint Genome Institute"/>
            <person name="Eisen J."/>
            <person name="Huntemann M."/>
            <person name="Han J."/>
            <person name="Chen A."/>
            <person name="Kyrpides N."/>
            <person name="Mavromatis K."/>
            <person name="Markowitz V."/>
            <person name="Palaniappan K."/>
            <person name="Ivanova N."/>
            <person name="Schaumberg A."/>
            <person name="Pati A."/>
            <person name="Liolios K."/>
            <person name="Nordberg H.P."/>
            <person name="Cantor M.N."/>
            <person name="Hua S.X."/>
            <person name="Woyke T."/>
        </authorList>
    </citation>
    <scope>NUCLEOTIDE SEQUENCE [LARGE SCALE GENOMIC DNA]</scope>
    <source>
        <strain evidence="5 6">DSM 44712</strain>
    </source>
</reference>
<dbReference type="SUPFAM" id="SSF52540">
    <property type="entry name" value="P-loop containing nucleoside triphosphate hydrolases"/>
    <property type="match status" value="1"/>
</dbReference>
<comment type="similarity">
    <text evidence="1">Belongs to the AfsR/DnrI/RedD regulatory family.</text>
</comment>
<dbReference type="PANTHER" id="PTHR47691:SF3">
    <property type="entry name" value="HTH-TYPE TRANSCRIPTIONAL REGULATOR RV0890C-RELATED"/>
    <property type="match status" value="1"/>
</dbReference>
<name>A0A011ALM6_9ACTN</name>
<evidence type="ECO:0000313" key="6">
    <source>
        <dbReference type="Proteomes" id="UP000021053"/>
    </source>
</evidence>
<keyword evidence="2 3" id="KW-0238">DNA-binding</keyword>
<dbReference type="InterPro" id="IPR016032">
    <property type="entry name" value="Sig_transdc_resp-reg_C-effctor"/>
</dbReference>
<dbReference type="Gene3D" id="3.40.50.300">
    <property type="entry name" value="P-loop containing nucleotide triphosphate hydrolases"/>
    <property type="match status" value="1"/>
</dbReference>
<dbReference type="InterPro" id="IPR058852">
    <property type="entry name" value="HTH_77"/>
</dbReference>
<dbReference type="HOGENOM" id="CLU_004665_1_3_11"/>
<dbReference type="Pfam" id="PF03704">
    <property type="entry name" value="BTAD"/>
    <property type="match status" value="1"/>
</dbReference>
<dbReference type="PANTHER" id="PTHR47691">
    <property type="entry name" value="REGULATOR-RELATED"/>
    <property type="match status" value="1"/>
</dbReference>